<dbReference type="EMBL" id="AP018712">
    <property type="protein sequence ID" value="BBE31850.1"/>
    <property type="molecule type" value="Genomic_DNA"/>
</dbReference>
<dbReference type="PANTHER" id="PTHR36842:SF1">
    <property type="entry name" value="PROTEIN TOLB"/>
    <property type="match status" value="1"/>
</dbReference>
<evidence type="ECO:0000313" key="1">
    <source>
        <dbReference type="EMBL" id="BBE31850.1"/>
    </source>
</evidence>
<reference evidence="1 2" key="1">
    <citation type="submission" date="2018-06" db="EMBL/GenBank/DDBJ databases">
        <title>Genome sequencing of Oceanotoga sp. sy52.</title>
        <authorList>
            <person name="Mori K."/>
        </authorList>
    </citation>
    <scope>NUCLEOTIDE SEQUENCE [LARGE SCALE GENOMIC DNA]</scope>
    <source>
        <strain evidence="2">sy52</strain>
    </source>
</reference>
<dbReference type="InterPro" id="IPR011042">
    <property type="entry name" value="6-blade_b-propeller_TolB-like"/>
</dbReference>
<evidence type="ECO:0000313" key="2">
    <source>
        <dbReference type="Proteomes" id="UP000516361"/>
    </source>
</evidence>
<keyword evidence="2" id="KW-1185">Reference proteome</keyword>
<dbReference type="Gene3D" id="2.120.10.30">
    <property type="entry name" value="TolB, C-terminal domain"/>
    <property type="match status" value="2"/>
</dbReference>
<gene>
    <name evidence="1" type="ORF">OSSY52_19910</name>
</gene>
<dbReference type="KEGG" id="ocy:OSSY52_19910"/>
<dbReference type="SUPFAM" id="SSF69304">
    <property type="entry name" value="Tricorn protease N-terminal domain"/>
    <property type="match status" value="1"/>
</dbReference>
<dbReference type="Proteomes" id="UP000516361">
    <property type="component" value="Chromosome"/>
</dbReference>
<accession>A0A7G1G5I9</accession>
<sequence>MKKYIVFFILLFSVFMYAQSMVKNMMLITIHDKQWITNRVAKKISELSEYMYNTKIIEKTPYGYITDDSTEVWENINIEADVYLNITSDASTNKIRAYGSFKNGTFDLSSDIKDTEEWVEYFSGKTLEKIAENRFLYDKTWDVLQLTYWKGVDEYPIYSNGKLYFISDRYSGNREINIINFKTGYQTTIQLELSSEYFPDVSPNGKYVVFQTSMFGKWDIVLYNTETSEFKRISPEGLNAYSPYFYDDSLILFSMGTKENKNIMEIWIYDILNDEVKQITNDKTIMKFRPIKWNKNKIAFYGQDLKNADLNIYYIDNEKIKTLLNGEYNQADSWSDGSNLLLYSQFQFGNFRIFSYDNKNIKNLTYMISDDCYYPSFSPDKKFVFFGVYYKDKEPDIFVIRRN</sequence>
<name>A0A7G1G5I9_9BACT</name>
<organism evidence="1 2">
    <name type="scientific">Tepiditoga spiralis</name>
    <dbReference type="NCBI Taxonomy" id="2108365"/>
    <lineage>
        <taxon>Bacteria</taxon>
        <taxon>Thermotogati</taxon>
        <taxon>Thermotogota</taxon>
        <taxon>Thermotogae</taxon>
        <taxon>Petrotogales</taxon>
        <taxon>Petrotogaceae</taxon>
        <taxon>Tepiditoga</taxon>
    </lineage>
</organism>
<protein>
    <submittedName>
        <fullName evidence="1">Uncharacterized protein</fullName>
    </submittedName>
</protein>
<dbReference type="AlphaFoldDB" id="A0A7G1G5I9"/>
<dbReference type="RefSeq" id="WP_190614664.1">
    <property type="nucleotide sequence ID" value="NZ_AP018712.1"/>
</dbReference>
<dbReference type="PANTHER" id="PTHR36842">
    <property type="entry name" value="PROTEIN TOLB HOMOLOG"/>
    <property type="match status" value="1"/>
</dbReference>
<proteinExistence type="predicted"/>
<dbReference type="InParanoid" id="A0A7G1G5I9"/>